<name>A0A368GR90_ANCCA</name>
<gene>
    <name evidence="1" type="ORF">ANCCAN_08198</name>
</gene>
<protein>
    <submittedName>
        <fullName evidence="1">Uncharacterized protein</fullName>
    </submittedName>
</protein>
<reference evidence="1 2" key="1">
    <citation type="submission" date="2014-10" db="EMBL/GenBank/DDBJ databases">
        <title>Draft genome of the hookworm Ancylostoma caninum.</title>
        <authorList>
            <person name="Mitreva M."/>
        </authorList>
    </citation>
    <scope>NUCLEOTIDE SEQUENCE [LARGE SCALE GENOMIC DNA]</scope>
    <source>
        <strain evidence="1 2">Baltimore</strain>
    </source>
</reference>
<dbReference type="AlphaFoldDB" id="A0A368GR90"/>
<proteinExistence type="predicted"/>
<comment type="caution">
    <text evidence="1">The sequence shown here is derived from an EMBL/GenBank/DDBJ whole genome shotgun (WGS) entry which is preliminary data.</text>
</comment>
<evidence type="ECO:0000313" key="1">
    <source>
        <dbReference type="EMBL" id="RCN45809.1"/>
    </source>
</evidence>
<evidence type="ECO:0000313" key="2">
    <source>
        <dbReference type="Proteomes" id="UP000252519"/>
    </source>
</evidence>
<keyword evidence="2" id="KW-1185">Reference proteome</keyword>
<sequence length="121" mass="13427">MTAFSRSAMSIEGILLKILTEVAEVAEKNDGRNDSLTCHALISLEQLEAHLCKLGLVFDSVLLLRLLLHKLSWDLGLVAKKRVAVVDQTHKSSVDPRAHSSLSLGNNIRFVKKKKALTVRR</sequence>
<dbReference type="STRING" id="29170.A0A368GR90"/>
<accession>A0A368GR90</accession>
<dbReference type="Proteomes" id="UP000252519">
    <property type="component" value="Unassembled WGS sequence"/>
</dbReference>
<dbReference type="EMBL" id="JOJR01000092">
    <property type="protein sequence ID" value="RCN45809.1"/>
    <property type="molecule type" value="Genomic_DNA"/>
</dbReference>
<organism evidence="1 2">
    <name type="scientific">Ancylostoma caninum</name>
    <name type="common">Dog hookworm</name>
    <dbReference type="NCBI Taxonomy" id="29170"/>
    <lineage>
        <taxon>Eukaryota</taxon>
        <taxon>Metazoa</taxon>
        <taxon>Ecdysozoa</taxon>
        <taxon>Nematoda</taxon>
        <taxon>Chromadorea</taxon>
        <taxon>Rhabditida</taxon>
        <taxon>Rhabditina</taxon>
        <taxon>Rhabditomorpha</taxon>
        <taxon>Strongyloidea</taxon>
        <taxon>Ancylostomatidae</taxon>
        <taxon>Ancylostomatinae</taxon>
        <taxon>Ancylostoma</taxon>
    </lineage>
</organism>